<comment type="caution">
    <text evidence="3">The sequence shown here is derived from an EMBL/GenBank/DDBJ whole genome shotgun (WGS) entry which is preliminary data.</text>
</comment>
<keyword evidence="2" id="KW-0812">Transmembrane</keyword>
<feature type="compositionally biased region" description="Low complexity" evidence="1">
    <location>
        <begin position="90"/>
        <end position="105"/>
    </location>
</feature>
<dbReference type="AlphaFoldDB" id="A0A4U0U876"/>
<dbReference type="EMBL" id="NAJL01000010">
    <property type="protein sequence ID" value="TKA30636.1"/>
    <property type="molecule type" value="Genomic_DNA"/>
</dbReference>
<evidence type="ECO:0000313" key="3">
    <source>
        <dbReference type="EMBL" id="TKA30636.1"/>
    </source>
</evidence>
<evidence type="ECO:0000256" key="2">
    <source>
        <dbReference type="SAM" id="Phobius"/>
    </source>
</evidence>
<proteinExistence type="predicted"/>
<keyword evidence="4" id="KW-1185">Reference proteome</keyword>
<accession>A0A4U0U876</accession>
<reference evidence="3 4" key="1">
    <citation type="submission" date="2017-03" db="EMBL/GenBank/DDBJ databases">
        <title>Genomes of endolithic fungi from Antarctica.</title>
        <authorList>
            <person name="Coleine C."/>
            <person name="Masonjones S."/>
            <person name="Stajich J.E."/>
        </authorList>
    </citation>
    <scope>NUCLEOTIDE SEQUENCE [LARGE SCALE GENOMIC DNA]</scope>
    <source>
        <strain evidence="3 4">CCFEE 6315</strain>
    </source>
</reference>
<name>A0A4U0U876_9PEZI</name>
<protein>
    <submittedName>
        <fullName evidence="3">Uncharacterized protein</fullName>
    </submittedName>
</protein>
<feature type="compositionally biased region" description="Polar residues" evidence="1">
    <location>
        <begin position="57"/>
        <end position="68"/>
    </location>
</feature>
<feature type="region of interest" description="Disordered" evidence="1">
    <location>
        <begin position="52"/>
        <end position="116"/>
    </location>
</feature>
<evidence type="ECO:0000313" key="4">
    <source>
        <dbReference type="Proteomes" id="UP000308549"/>
    </source>
</evidence>
<feature type="transmembrane region" description="Helical" evidence="2">
    <location>
        <begin position="20"/>
        <end position="43"/>
    </location>
</feature>
<dbReference type="Proteomes" id="UP000308549">
    <property type="component" value="Unassembled WGS sequence"/>
</dbReference>
<feature type="compositionally biased region" description="Basic and acidic residues" evidence="1">
    <location>
        <begin position="107"/>
        <end position="116"/>
    </location>
</feature>
<sequence length="116" mass="12189">MPATYETAPETGSGTKKYLTLLFGIIGVSLAVLLVAAVIRAIVLTLVQRRREAVVKDQTSGSSDTSSFEMEPAEKAHLVPSSPARDTEATDCTAATAAMNHASASDGPEKGFQKHI</sequence>
<gene>
    <name evidence="3" type="ORF">B0A50_02356</name>
</gene>
<evidence type="ECO:0000256" key="1">
    <source>
        <dbReference type="SAM" id="MobiDB-lite"/>
    </source>
</evidence>
<keyword evidence="2" id="KW-1133">Transmembrane helix</keyword>
<keyword evidence="2" id="KW-0472">Membrane</keyword>
<organism evidence="3 4">
    <name type="scientific">Salinomyces thailandicus</name>
    <dbReference type="NCBI Taxonomy" id="706561"/>
    <lineage>
        <taxon>Eukaryota</taxon>
        <taxon>Fungi</taxon>
        <taxon>Dikarya</taxon>
        <taxon>Ascomycota</taxon>
        <taxon>Pezizomycotina</taxon>
        <taxon>Dothideomycetes</taxon>
        <taxon>Dothideomycetidae</taxon>
        <taxon>Mycosphaerellales</taxon>
        <taxon>Teratosphaeriaceae</taxon>
        <taxon>Salinomyces</taxon>
    </lineage>
</organism>